<dbReference type="EMBL" id="SSMC01000003">
    <property type="protein sequence ID" value="THD66849.1"/>
    <property type="molecule type" value="Genomic_DNA"/>
</dbReference>
<dbReference type="InterPro" id="IPR029052">
    <property type="entry name" value="Metallo-depent_PP-like"/>
</dbReference>
<dbReference type="Proteomes" id="UP000305939">
    <property type="component" value="Unassembled WGS sequence"/>
</dbReference>
<protein>
    <submittedName>
        <fullName evidence="2">Alkaline phosphatase family protein</fullName>
    </submittedName>
</protein>
<gene>
    <name evidence="2" type="ORF">E7Z59_12330</name>
</gene>
<dbReference type="SUPFAM" id="SSF56300">
    <property type="entry name" value="Metallo-dependent phosphatases"/>
    <property type="match status" value="1"/>
</dbReference>
<dbReference type="Pfam" id="PF09423">
    <property type="entry name" value="PhoD"/>
    <property type="match status" value="1"/>
</dbReference>
<dbReference type="InterPro" id="IPR018946">
    <property type="entry name" value="PhoD-like_MPP"/>
</dbReference>
<dbReference type="CDD" id="cd07389">
    <property type="entry name" value="MPP_PhoD"/>
    <property type="match status" value="1"/>
</dbReference>
<accession>A0A4S3LZ07</accession>
<organism evidence="2 3">
    <name type="scientific">Robertkochia marina</name>
    <dbReference type="NCBI Taxonomy" id="1227945"/>
    <lineage>
        <taxon>Bacteria</taxon>
        <taxon>Pseudomonadati</taxon>
        <taxon>Bacteroidota</taxon>
        <taxon>Flavobacteriia</taxon>
        <taxon>Flavobacteriales</taxon>
        <taxon>Flavobacteriaceae</taxon>
        <taxon>Robertkochia</taxon>
    </lineage>
</organism>
<dbReference type="OrthoDB" id="9763616at2"/>
<proteinExistence type="predicted"/>
<comment type="caution">
    <text evidence="2">The sequence shown here is derived from an EMBL/GenBank/DDBJ whole genome shotgun (WGS) entry which is preliminary data.</text>
</comment>
<evidence type="ECO:0000313" key="3">
    <source>
        <dbReference type="Proteomes" id="UP000305939"/>
    </source>
</evidence>
<dbReference type="Gene3D" id="3.60.21.70">
    <property type="entry name" value="PhoD-like phosphatase"/>
    <property type="match status" value="1"/>
</dbReference>
<feature type="domain" description="PhoD-like phosphatase metallophosphatase" evidence="1">
    <location>
        <begin position="26"/>
        <end position="274"/>
    </location>
</feature>
<keyword evidence="3" id="KW-1185">Reference proteome</keyword>
<name>A0A4S3LZ07_9FLAO</name>
<evidence type="ECO:0000313" key="2">
    <source>
        <dbReference type="EMBL" id="THD66849.1"/>
    </source>
</evidence>
<dbReference type="PANTHER" id="PTHR33987">
    <property type="entry name" value="CALCINEURIN-LIKE METALLO-PHOSPHOESTERASE SUPERFAMILY PROTEIN"/>
    <property type="match status" value="1"/>
</dbReference>
<dbReference type="AlphaFoldDB" id="A0A4S3LZ07"/>
<evidence type="ECO:0000259" key="1">
    <source>
        <dbReference type="Pfam" id="PF09423"/>
    </source>
</evidence>
<sequence>MTGCKSASSGAAYDLQNGDFVMAFGSCNKQDEENLLWDDVIAQNPSVWVWLGDNVYADTNDKREKRRAYEEQRYQEGYREVKKKMHVTGTWDDHDYGQNDAGANYPYKEDAQELFLDFMDVPRNHPRRMQEGVYHVEEYATPKGKVKLIILDTRYFRSPLTKNFGEGKKKYLPNRAPGSTMLGEEQWKWLETQLFKSDADFNIIVSSVQVLSNKHGFETWGNFPLESERLFKLIRDSKAKAVMFLSGDRHFSEFSRFNAEGMRYPLVDFTSSGLTHTWEDLQKEENPFRVGNFVTKKSFGVLRLNFAENKATMLMIGDNGEVLHELEQGY</sequence>
<dbReference type="InterPro" id="IPR038607">
    <property type="entry name" value="PhoD-like_sf"/>
</dbReference>
<reference evidence="2 3" key="1">
    <citation type="submission" date="2019-04" db="EMBL/GenBank/DDBJ databases">
        <title>Draft genome sequence of Robertkochia marina CC-AMO-30D.</title>
        <authorList>
            <person name="Hameed A."/>
            <person name="Lin S.-Y."/>
            <person name="Shahina M."/>
            <person name="Lai W.-A."/>
            <person name="Young C.-C."/>
        </authorList>
    </citation>
    <scope>NUCLEOTIDE SEQUENCE [LARGE SCALE GENOMIC DNA]</scope>
    <source>
        <strain evidence="2 3">CC-AMO-30D</strain>
    </source>
</reference>
<dbReference type="PANTHER" id="PTHR33987:SF1">
    <property type="entry name" value="CALCINEURIN-LIKE METALLO-PHOSPHOESTERASE SUPERFAMILY PROTEIN"/>
    <property type="match status" value="1"/>
</dbReference>